<keyword evidence="6 9" id="KW-1133">Transmembrane helix</keyword>
<evidence type="ECO:0000313" key="13">
    <source>
        <dbReference type="EMBL" id="CAI9933547.1"/>
    </source>
</evidence>
<evidence type="ECO:0000256" key="4">
    <source>
        <dbReference type="ARBA" id="ARBA00022692"/>
    </source>
</evidence>
<evidence type="ECO:0000313" key="16">
    <source>
        <dbReference type="EMBL" id="CAL5975022.1"/>
    </source>
</evidence>
<dbReference type="EMBL" id="CATOUU010000309">
    <property type="protein sequence ID" value="CAI9924297.1"/>
    <property type="molecule type" value="Genomic_DNA"/>
</dbReference>
<dbReference type="GO" id="GO:0033179">
    <property type="term" value="C:proton-transporting V-type ATPase, V0 domain"/>
    <property type="evidence" value="ECO:0007669"/>
    <property type="project" value="InterPro"/>
</dbReference>
<dbReference type="InterPro" id="IPR011555">
    <property type="entry name" value="ATPase_proteolipid_su_C_euk"/>
</dbReference>
<evidence type="ECO:0000313" key="18">
    <source>
        <dbReference type="EMBL" id="CAL6037236.1"/>
    </source>
</evidence>
<evidence type="ECO:0000259" key="10">
    <source>
        <dbReference type="Pfam" id="PF00137"/>
    </source>
</evidence>
<dbReference type="SUPFAM" id="SSF81333">
    <property type="entry name" value="F1F0 ATP synthase subunit C"/>
    <property type="match status" value="2"/>
</dbReference>
<evidence type="ECO:0000313" key="19">
    <source>
        <dbReference type="EMBL" id="CAL6086097.1"/>
    </source>
</evidence>
<dbReference type="EMBL" id="CATOUU010000464">
    <property type="protein sequence ID" value="CAI9930865.1"/>
    <property type="molecule type" value="Genomic_DNA"/>
</dbReference>
<keyword evidence="5 9" id="KW-0375">Hydrogen ion transport</keyword>
<evidence type="ECO:0000256" key="6">
    <source>
        <dbReference type="ARBA" id="ARBA00022989"/>
    </source>
</evidence>
<keyword evidence="8 9" id="KW-0472">Membrane</keyword>
<feature type="transmembrane region" description="Helical" evidence="9">
    <location>
        <begin position="136"/>
        <end position="162"/>
    </location>
</feature>
<dbReference type="Proteomes" id="UP001642409">
    <property type="component" value="Unassembled WGS sequence"/>
</dbReference>
<feature type="transmembrane region" description="Helical" evidence="9">
    <location>
        <begin position="20"/>
        <end position="41"/>
    </location>
</feature>
<proteinExistence type="inferred from homology"/>
<dbReference type="EMBL" id="CATOUU010000543">
    <property type="protein sequence ID" value="CAI9933547.1"/>
    <property type="molecule type" value="Genomic_DNA"/>
</dbReference>
<dbReference type="GO" id="GO:0005774">
    <property type="term" value="C:vacuolar membrane"/>
    <property type="evidence" value="ECO:0007669"/>
    <property type="project" value="UniProtKB-SubCell"/>
</dbReference>
<reference evidence="16 21" key="2">
    <citation type="submission" date="2024-07" db="EMBL/GenBank/DDBJ databases">
        <authorList>
            <person name="Akdeniz Z."/>
        </authorList>
    </citation>
    <scope>NUCLEOTIDE SEQUENCE [LARGE SCALE GENOMIC DNA]</scope>
</reference>
<organism evidence="14">
    <name type="scientific">Hexamita inflata</name>
    <dbReference type="NCBI Taxonomy" id="28002"/>
    <lineage>
        <taxon>Eukaryota</taxon>
        <taxon>Metamonada</taxon>
        <taxon>Diplomonadida</taxon>
        <taxon>Hexamitidae</taxon>
        <taxon>Hexamitinae</taxon>
        <taxon>Hexamita</taxon>
    </lineage>
</organism>
<comment type="similarity">
    <text evidence="2 9">Belongs to the V-ATPase proteolipid subunit family.</text>
</comment>
<evidence type="ECO:0000313" key="15">
    <source>
        <dbReference type="EMBL" id="CAI9971679.1"/>
    </source>
</evidence>
<dbReference type="InterPro" id="IPR002379">
    <property type="entry name" value="ATPase_proteolipid_c-like_dom"/>
</dbReference>
<accession>A0AA86RBW6</accession>
<evidence type="ECO:0000256" key="8">
    <source>
        <dbReference type="ARBA" id="ARBA00023136"/>
    </source>
</evidence>
<evidence type="ECO:0000256" key="2">
    <source>
        <dbReference type="ARBA" id="ARBA00007296"/>
    </source>
</evidence>
<comment type="caution">
    <text evidence="14">The sequence shown here is derived from an EMBL/GenBank/DDBJ whole genome shotgun (WGS) entry which is preliminary data.</text>
</comment>
<evidence type="ECO:0000313" key="17">
    <source>
        <dbReference type="EMBL" id="CAL5999536.1"/>
    </source>
</evidence>
<dbReference type="EMBL" id="CAXDID020000136">
    <property type="protein sequence ID" value="CAL6037236.1"/>
    <property type="molecule type" value="Genomic_DNA"/>
</dbReference>
<dbReference type="Pfam" id="PF00137">
    <property type="entry name" value="ATP-synt_C"/>
    <property type="match status" value="2"/>
</dbReference>
<dbReference type="PRINTS" id="PR00122">
    <property type="entry name" value="VACATPASE"/>
</dbReference>
<sequence>MDAALGFGHSFEKCPMGGSFWSFFGMFFSVTFASFGSAFGTAKAGAGMATGGLINPGPLTKLTLPVIMAGVLSIYGLITMLVINAKVQAYPLGMPLYIGYAHFAAGICTGLASLSAGLAIGIAGQSASKCVAQQPSLFVVMIIVMIFGEALALFGLIVSLLLTSINIDATACESL</sequence>
<dbReference type="NCBIfam" id="TIGR01100">
    <property type="entry name" value="V_ATP_synt_C"/>
    <property type="match status" value="1"/>
</dbReference>
<keyword evidence="9" id="KW-0926">Vacuole</keyword>
<keyword evidence="4 9" id="KW-0812">Transmembrane</keyword>
<feature type="domain" description="V-ATPase proteolipid subunit C-like" evidence="10">
    <location>
        <begin position="24"/>
        <end position="83"/>
    </location>
</feature>
<dbReference type="EMBL" id="CAXDID020000040">
    <property type="protein sequence ID" value="CAL5999536.1"/>
    <property type="molecule type" value="Genomic_DNA"/>
</dbReference>
<keyword evidence="21" id="KW-1185">Reference proteome</keyword>
<evidence type="ECO:0000313" key="11">
    <source>
        <dbReference type="EMBL" id="CAI9924297.1"/>
    </source>
</evidence>
<reference evidence="14" key="1">
    <citation type="submission" date="2023-06" db="EMBL/GenBank/DDBJ databases">
        <authorList>
            <person name="Kurt Z."/>
        </authorList>
    </citation>
    <scope>NUCLEOTIDE SEQUENCE</scope>
</reference>
<dbReference type="Gene3D" id="1.20.120.610">
    <property type="entry name" value="lithium bound rotor ring of v- atpase"/>
    <property type="match status" value="1"/>
</dbReference>
<dbReference type="InterPro" id="IPR000245">
    <property type="entry name" value="ATPase_proteolipid_csu"/>
</dbReference>
<evidence type="ECO:0000313" key="14">
    <source>
        <dbReference type="EMBL" id="CAI9969694.1"/>
    </source>
</evidence>
<keyword evidence="3 9" id="KW-0813">Transport</keyword>
<evidence type="ECO:0000313" key="12">
    <source>
        <dbReference type="EMBL" id="CAI9930865.1"/>
    </source>
</evidence>
<dbReference type="InterPro" id="IPR035921">
    <property type="entry name" value="F/V-ATP_Csub_sf"/>
</dbReference>
<gene>
    <name evidence="11" type="ORF">HINF_LOCUS11942</name>
    <name evidence="17" type="ORF">HINF_LOCUS16258</name>
    <name evidence="12" type="ORF">HINF_LOCUS18510</name>
    <name evidence="13" type="ORF">HINF_LOCUS21192</name>
    <name evidence="16" type="ORF">HINF_LOCUS3145</name>
    <name evidence="18" type="ORF">HINF_LOCUS36791</name>
    <name evidence="14" type="ORF">HINF_LOCUS57339</name>
    <name evidence="15" type="ORF">HINF_LOCUS59324</name>
    <name evidence="19" type="ORF">HINF_LOCUS62998</name>
    <name evidence="20" type="ORF">HINF_LOCUS68887</name>
</gene>
<feature type="transmembrane region" description="Helical" evidence="9">
    <location>
        <begin position="62"/>
        <end position="83"/>
    </location>
</feature>
<comment type="subcellular location">
    <subcellularLocation>
        <location evidence="1">Membrane</location>
        <topology evidence="1">Multi-pass membrane protein</topology>
    </subcellularLocation>
    <subcellularLocation>
        <location evidence="9">Vacuole membrane</location>
        <topology evidence="9">Multi-pass membrane protein</topology>
    </subcellularLocation>
</comment>
<dbReference type="EMBL" id="CAXDID020000494">
    <property type="protein sequence ID" value="CAL6097337.1"/>
    <property type="molecule type" value="Genomic_DNA"/>
</dbReference>
<evidence type="ECO:0000256" key="3">
    <source>
        <dbReference type="ARBA" id="ARBA00022448"/>
    </source>
</evidence>
<evidence type="ECO:0000313" key="20">
    <source>
        <dbReference type="EMBL" id="CAL6097337.1"/>
    </source>
</evidence>
<evidence type="ECO:0000256" key="1">
    <source>
        <dbReference type="ARBA" id="ARBA00004141"/>
    </source>
</evidence>
<dbReference type="EMBL" id="CATOUU010001064">
    <property type="protein sequence ID" value="CAI9969694.1"/>
    <property type="molecule type" value="Genomic_DNA"/>
</dbReference>
<dbReference type="CDD" id="cd18176">
    <property type="entry name" value="ATP-synt_Vo_c_ATP6C_rpt2"/>
    <property type="match status" value="1"/>
</dbReference>
<dbReference type="GO" id="GO:0046961">
    <property type="term" value="F:proton-transporting ATPase activity, rotational mechanism"/>
    <property type="evidence" value="ECO:0007669"/>
    <property type="project" value="InterPro"/>
</dbReference>
<feature type="transmembrane region" description="Helical" evidence="9">
    <location>
        <begin position="103"/>
        <end position="124"/>
    </location>
</feature>
<dbReference type="AlphaFoldDB" id="A0AA86RBW6"/>
<dbReference type="EMBL" id="CAXDID020000390">
    <property type="protein sequence ID" value="CAL6086097.1"/>
    <property type="molecule type" value="Genomic_DNA"/>
</dbReference>
<dbReference type="EMBL" id="CAXDID020000005">
    <property type="protein sequence ID" value="CAL5975022.1"/>
    <property type="molecule type" value="Genomic_DNA"/>
</dbReference>
<evidence type="ECO:0000256" key="7">
    <source>
        <dbReference type="ARBA" id="ARBA00023065"/>
    </source>
</evidence>
<evidence type="ECO:0000256" key="9">
    <source>
        <dbReference type="RuleBase" id="RU363060"/>
    </source>
</evidence>
<dbReference type="EMBL" id="CATOUU010001095">
    <property type="protein sequence ID" value="CAI9971679.1"/>
    <property type="molecule type" value="Genomic_DNA"/>
</dbReference>
<keyword evidence="7 9" id="KW-0406">Ion transport</keyword>
<dbReference type="PANTHER" id="PTHR10263">
    <property type="entry name" value="V-TYPE PROTON ATPASE PROTEOLIPID SUBUNIT"/>
    <property type="match status" value="1"/>
</dbReference>
<evidence type="ECO:0000313" key="21">
    <source>
        <dbReference type="Proteomes" id="UP001642409"/>
    </source>
</evidence>
<name>A0AA86RBW6_9EUKA</name>
<feature type="domain" description="V-ATPase proteolipid subunit C-like" evidence="10">
    <location>
        <begin position="103"/>
        <end position="162"/>
    </location>
</feature>
<protein>
    <recommendedName>
        <fullName evidence="9">V-type proton ATPase proteolipid subunit</fullName>
    </recommendedName>
</protein>
<evidence type="ECO:0000256" key="5">
    <source>
        <dbReference type="ARBA" id="ARBA00022781"/>
    </source>
</evidence>